<dbReference type="Gene3D" id="1.25.40.10">
    <property type="entry name" value="Tetratricopeptide repeat domain"/>
    <property type="match status" value="3"/>
</dbReference>
<evidence type="ECO:0000313" key="6">
    <source>
        <dbReference type="Proteomes" id="UP000192042"/>
    </source>
</evidence>
<evidence type="ECO:0000256" key="2">
    <source>
        <dbReference type="ARBA" id="ARBA00022803"/>
    </source>
</evidence>
<organism evidence="5 6">
    <name type="scientific">Nitrospira japonica</name>
    <dbReference type="NCBI Taxonomy" id="1325564"/>
    <lineage>
        <taxon>Bacteria</taxon>
        <taxon>Pseudomonadati</taxon>
        <taxon>Nitrospirota</taxon>
        <taxon>Nitrospiria</taxon>
        <taxon>Nitrospirales</taxon>
        <taxon>Nitrospiraceae</taxon>
        <taxon>Nitrospira</taxon>
    </lineage>
</organism>
<keyword evidence="1" id="KW-0677">Repeat</keyword>
<feature type="repeat" description="TPR" evidence="3">
    <location>
        <begin position="643"/>
        <end position="676"/>
    </location>
</feature>
<dbReference type="Pfam" id="PF14559">
    <property type="entry name" value="TPR_19"/>
    <property type="match status" value="2"/>
</dbReference>
<proteinExistence type="predicted"/>
<sequence length="796" mass="88292">MKRQVALLMLCMVATAFLGCGGPEERKTKYRNLAQEHIEAGNYPKARVALRNVLKIDARDADAYFLFAQVEEKEKNWRNAVKLYQEVVELVPDHSGALIALAKYYLEARLSEHVTAAADKVLAKQPRHPQALALKIAVLGSTDDMVPAAVSKAEALSQEFPAEPDVAILLATLYRQQRRFANAKVILRRALQTHPHEMDVLNNLHNTLLEAGDMKGGEAVIRVMIEAEPASFDHRLKLARLFDTMGAQREAESVLREAVALDQDSEARRLMLADFLVTRKDVSAAERALIEAVEHLPHSGKLQFALSGLYRRHGSADKARARYLELVDEYKDKPIGLEAKVKLAEMNLEEGRQAEAEREVGEALKDNPRSAEALTLSGKIALANHNGKDAVQAFRTVLHDQPEQATVQFLLGQAYLLNKEPALARESFERAVALYPGQVDARRSLAILESQSGRHREARARLDDLLKQRPDDISALEMLINLDLLTGNLDEAGRTLERLRGTAGASYAFHMAEGRYLQARNRLDEAAAAYARAAMLAPNDLDALLAVIKLDIVRGRVAQAQQRLETILAANPTHRFGHGLLGEVLTLAGQYGPADEQFREATRLHPKWTAPWINWASMWLAQRQSARAVQIIQAGLSAAPESEELSMLLASAQSDGGRMDAAMQAYEATLRINPRNILAANNLAVLLVDYKRDQVSLQKAFALSRDFEKEAPHPAFLDTLAWVRLKMGHQEEALRLLRDAVGKSPDTSVINYHLGIAYYQSGKASEARVYLTKSLKVPDAFPGREEAEQVLAQIRG</sequence>
<feature type="signal peptide" evidence="4">
    <location>
        <begin position="1"/>
        <end position="18"/>
    </location>
</feature>
<dbReference type="PANTHER" id="PTHR45586">
    <property type="entry name" value="TPR REPEAT-CONTAINING PROTEIN PA4667"/>
    <property type="match status" value="1"/>
</dbReference>
<dbReference type="InterPro" id="IPR051012">
    <property type="entry name" value="CellSynth/LPSAsmb/PSIAsmb"/>
</dbReference>
<dbReference type="SUPFAM" id="SSF48452">
    <property type="entry name" value="TPR-like"/>
    <property type="match status" value="4"/>
</dbReference>
<evidence type="ECO:0000256" key="4">
    <source>
        <dbReference type="SAM" id="SignalP"/>
    </source>
</evidence>
<feature type="repeat" description="TPR" evidence="3">
    <location>
        <begin position="61"/>
        <end position="94"/>
    </location>
</feature>
<dbReference type="OrthoDB" id="220004at2"/>
<keyword evidence="2 3" id="KW-0802">TPR repeat</keyword>
<accession>A0A1W1IA22</accession>
<evidence type="ECO:0000256" key="1">
    <source>
        <dbReference type="ARBA" id="ARBA00022737"/>
    </source>
</evidence>
<name>A0A1W1IA22_9BACT</name>
<dbReference type="KEGG" id="nja:NSJP_3446"/>
<gene>
    <name evidence="5" type="ORF">NSJP_3446</name>
</gene>
<keyword evidence="6" id="KW-1185">Reference proteome</keyword>
<dbReference type="InterPro" id="IPR011990">
    <property type="entry name" value="TPR-like_helical_dom_sf"/>
</dbReference>
<evidence type="ECO:0000256" key="3">
    <source>
        <dbReference type="PROSITE-ProRule" id="PRU00339"/>
    </source>
</evidence>
<evidence type="ECO:0000313" key="5">
    <source>
        <dbReference type="EMBL" id="SLM49613.1"/>
    </source>
</evidence>
<reference evidence="5 6" key="1">
    <citation type="submission" date="2017-03" db="EMBL/GenBank/DDBJ databases">
        <authorList>
            <person name="Afonso C.L."/>
            <person name="Miller P.J."/>
            <person name="Scott M.A."/>
            <person name="Spackman E."/>
            <person name="Goraichik I."/>
            <person name="Dimitrov K.M."/>
            <person name="Suarez D.L."/>
            <person name="Swayne D.E."/>
        </authorList>
    </citation>
    <scope>NUCLEOTIDE SEQUENCE [LARGE SCALE GENOMIC DNA]</scope>
    <source>
        <strain evidence="5">Genome sequencing of Nitrospira japonica strain NJ11</strain>
    </source>
</reference>
<dbReference type="AlphaFoldDB" id="A0A1W1IA22"/>
<feature type="chain" id="PRO_5012686958" evidence="4">
    <location>
        <begin position="19"/>
        <end position="796"/>
    </location>
</feature>
<dbReference type="PROSITE" id="PS50005">
    <property type="entry name" value="TPR"/>
    <property type="match status" value="3"/>
</dbReference>
<dbReference type="PROSITE" id="PS51257">
    <property type="entry name" value="PROKAR_LIPOPROTEIN"/>
    <property type="match status" value="1"/>
</dbReference>
<dbReference type="Proteomes" id="UP000192042">
    <property type="component" value="Chromosome I"/>
</dbReference>
<dbReference type="InterPro" id="IPR019734">
    <property type="entry name" value="TPR_rpt"/>
</dbReference>
<protein>
    <submittedName>
        <fullName evidence="5">Uncharacterized protein</fullName>
    </submittedName>
</protein>
<feature type="repeat" description="TPR" evidence="3">
    <location>
        <begin position="405"/>
        <end position="438"/>
    </location>
</feature>
<dbReference type="STRING" id="1325564.NSJP_3446"/>
<dbReference type="Pfam" id="PF13432">
    <property type="entry name" value="TPR_16"/>
    <property type="match status" value="5"/>
</dbReference>
<dbReference type="SMART" id="SM00028">
    <property type="entry name" value="TPR"/>
    <property type="match status" value="13"/>
</dbReference>
<keyword evidence="4" id="KW-0732">Signal</keyword>
<dbReference type="EMBL" id="LT828648">
    <property type="protein sequence ID" value="SLM49613.1"/>
    <property type="molecule type" value="Genomic_DNA"/>
</dbReference>
<dbReference type="PANTHER" id="PTHR45586:SF1">
    <property type="entry name" value="LIPOPOLYSACCHARIDE ASSEMBLY PROTEIN B"/>
    <property type="match status" value="1"/>
</dbReference>